<dbReference type="InterPro" id="IPR011032">
    <property type="entry name" value="GroES-like_sf"/>
</dbReference>
<dbReference type="CDD" id="cd05195">
    <property type="entry name" value="enoyl_red"/>
    <property type="match status" value="1"/>
</dbReference>
<dbReference type="InterPro" id="IPR016035">
    <property type="entry name" value="Acyl_Trfase/lysoPLipase"/>
</dbReference>
<feature type="domain" description="Carrier" evidence="7">
    <location>
        <begin position="2346"/>
        <end position="2423"/>
    </location>
</feature>
<keyword evidence="1" id="KW-0596">Phosphopantetheine</keyword>
<dbReference type="Pfam" id="PF14765">
    <property type="entry name" value="PS-DH"/>
    <property type="match status" value="1"/>
</dbReference>
<evidence type="ECO:0000259" key="7">
    <source>
        <dbReference type="PROSITE" id="PS50075"/>
    </source>
</evidence>
<dbReference type="Pfam" id="PF08240">
    <property type="entry name" value="ADH_N"/>
    <property type="match status" value="1"/>
</dbReference>
<dbReference type="GO" id="GO:0006633">
    <property type="term" value="P:fatty acid biosynthetic process"/>
    <property type="evidence" value="ECO:0007669"/>
    <property type="project" value="TreeGrafter"/>
</dbReference>
<dbReference type="InterPro" id="IPR016036">
    <property type="entry name" value="Malonyl_transacylase_ACP-bd"/>
</dbReference>
<accession>A0A0G4M1D0</accession>
<dbReference type="PANTHER" id="PTHR43775:SF29">
    <property type="entry name" value="ASPERFURANONE POLYKETIDE SYNTHASE AFOG-RELATED"/>
    <property type="match status" value="1"/>
</dbReference>
<dbReference type="Proteomes" id="UP000045706">
    <property type="component" value="Unassembled WGS sequence"/>
</dbReference>
<dbReference type="Pfam" id="PF02801">
    <property type="entry name" value="Ketoacyl-synt_C"/>
    <property type="match status" value="1"/>
</dbReference>
<dbReference type="InterPro" id="IPR056501">
    <property type="entry name" value="NAD-bd_HRPKS_sdrA"/>
</dbReference>
<dbReference type="SUPFAM" id="SSF47336">
    <property type="entry name" value="ACP-like"/>
    <property type="match status" value="1"/>
</dbReference>
<evidence type="ECO:0000313" key="11">
    <source>
        <dbReference type="Proteomes" id="UP000045706"/>
    </source>
</evidence>
<dbReference type="GO" id="GO:0016491">
    <property type="term" value="F:oxidoreductase activity"/>
    <property type="evidence" value="ECO:0007669"/>
    <property type="project" value="UniProtKB-KW"/>
</dbReference>
<dbReference type="SUPFAM" id="SSF55048">
    <property type="entry name" value="Probable ACP-binding domain of malonyl-CoA ACP transacylase"/>
    <property type="match status" value="1"/>
</dbReference>
<dbReference type="Gene3D" id="3.40.47.10">
    <property type="match status" value="1"/>
</dbReference>
<evidence type="ECO:0000259" key="9">
    <source>
        <dbReference type="PROSITE" id="PS52019"/>
    </source>
</evidence>
<dbReference type="SUPFAM" id="SSF50129">
    <property type="entry name" value="GroES-like"/>
    <property type="match status" value="1"/>
</dbReference>
<dbReference type="Gene3D" id="3.40.366.10">
    <property type="entry name" value="Malonyl-Coenzyme A Acyl Carrier Protein, domain 2"/>
    <property type="match status" value="1"/>
</dbReference>
<dbReference type="GO" id="GO:0031177">
    <property type="term" value="F:phosphopantetheine binding"/>
    <property type="evidence" value="ECO:0007669"/>
    <property type="project" value="InterPro"/>
</dbReference>
<dbReference type="GO" id="GO:0030639">
    <property type="term" value="P:polyketide biosynthetic process"/>
    <property type="evidence" value="ECO:0007669"/>
    <property type="project" value="UniProtKB-ARBA"/>
</dbReference>
<dbReference type="PROSITE" id="PS52004">
    <property type="entry name" value="KS3_2"/>
    <property type="match status" value="1"/>
</dbReference>
<dbReference type="Pfam" id="PF00698">
    <property type="entry name" value="Acyl_transf_1"/>
    <property type="match status" value="1"/>
</dbReference>
<gene>
    <name evidence="10" type="ORF">BN1723_014083</name>
</gene>
<dbReference type="InterPro" id="IPR050091">
    <property type="entry name" value="PKS_NRPS_Biosynth_Enz"/>
</dbReference>
<dbReference type="PROSITE" id="PS52019">
    <property type="entry name" value="PKS_MFAS_DH"/>
    <property type="match status" value="1"/>
</dbReference>
<dbReference type="SUPFAM" id="SSF53901">
    <property type="entry name" value="Thiolase-like"/>
    <property type="match status" value="1"/>
</dbReference>
<reference evidence="11" key="1">
    <citation type="submission" date="2015-05" db="EMBL/GenBank/DDBJ databases">
        <authorList>
            <person name="Fogelqvist Johan"/>
        </authorList>
    </citation>
    <scope>NUCLEOTIDE SEQUENCE [LARGE SCALE GENOMIC DNA]</scope>
</reference>
<dbReference type="Gene3D" id="1.10.1200.10">
    <property type="entry name" value="ACP-like"/>
    <property type="match status" value="1"/>
</dbReference>
<sequence length="2431" mass="267363">MLPGPEDHRESAGFRTTFHVLPTESQTKGSPGTMEDDQCYKDVGESIAVIGMSCRFPGTATSPQGLWEMIKNKNTAWSEIPPDRVNMDGFYHPDGQRQGSISFRGAHFLLQDLARFDAAFFSVTEEEAKAMDPQQRLLLETSYEAIENAGLRIEDLGGSDTSVFVGSFVKDYEQVSLRDAHYQPTGTGNAILANRISYFYDLQGPSMTIDTGCSGSLVAIHQACETLRHGESSIAFAAGAGVILTPNTMMPMTALNFLSPDGRSFSFDARANGYGRGEGVGFVVLKRLTDTLRDQDPIRAVIRGTGICQDGRTPGIVFPSTKAQVSNITSVYHKAGLSFDQTAYVECHGTGTRAGDFVELSAVAATLAANRPQDSPIIVGSVKPNIGHLEGAAGVAGLIKSVLVLEKGEIPPQANFMTGNPRVDFQEFRLKVPTDLCQWPLPGLRRVSINCFGFGGTNAHAILDEAEFHVKGQRPPSIGRLATVAETEKIMVEEDSATPLPQLFTFTSPDQQGVVRIMHQYADHIRDTLEFKTTEDLNNLSYTLNCRRSQFDWKGYVVANTQEELAETLDSTDVDKVVRSKTRPHPKIAFLFGGQGAQFPGMGSELFYRFEVFRSSLEAATEYLLEHLGSQFNLMTEILKIQHESVIHKPSISQPATTAIQMGIVDLMKACNVHPSSAVGHSSGEIAAAYACGMISREDAWTIAFYRGACAEQMSIRLSGPRCQGLMCAVSMSEDDMRGYLSRESVCDTIQVACINSPKSVTISGDASGIRLIAAELKERHVYHRILDVPVAYHSYHMKYVDSEYKACLQDLPMDFCPGIAPMFSSVTGSRMELGVQSSRYWADNLTSPVLFSDAMKIMLQESHPDLLVELGPQSTLRTSIADILDDMFAGRRINLAPRYVSAMARGNNEAYSVLSALGELWSYGCNVDMQGLVKKACVPLKTLRDLPSYPWDHSRQYWHESPMSREYRLRSHGRQDLLGEPTGDSIPMEPRWRGFLRVYESPWIRDHQVQKTMIYPAAGIVTMVIEGIRQHTSDKADKIAGFEIIDMNIEAPLIVPESRYGLETSLNAKQLFQEWHDSRGMSYSWTIYARAEGRPWARHARGEVQCHMQSMPDAESDQTPMFGCEHMFRAAELKSTEVVSPLHMYQALEVVGMNYGPSFHNITSVSRGEDVAVGQVTIPDTTSIMPHKFEFDHVLHPATLDAMFQLLFAIDTAPMVPTRIDSIYVSTQIPKDPGTRLDGFANITSISVKGVEAQLAMTVQNWDQPAVVVKGLHLNALPQTNFLPGHHNLCTEIRWMEFFGTAKPSQLSHLLQLVAHQYSGLSILQSGGNYDMAKHVLDMVASGDDHVPRLLRYSLTGLDQEVLVALKNAYSGSPINNLLERRVLSGNVEADPRYHLIISASRNSDRNRLVALLHPDGLLLETEPHDSSPKGNCRILIDDPQQVTMAYSQDGNYVSEQLWLTRAHRHIDDRYLDILIIVPDAPDRNLQYLANCLEAKLCQLELKPCISTLEEACSRASVKAMQTTIICLLDLNHSTESSSSFVWNWTEERFNAFRMMRTLSKAMLWVTRGADKKSTLPKNAPIIGLARTLNSEDLEKVMVTLDLDNDSWIASPSVIDNIVQVHLRSILLVLADGVVRETEYAESSGKLFIPRLVPITSLNALIRDKNLDMHPRMMQFLDGHRNELTIKKATEERNDPDSNFCFTRACPPCNPTCAADKVRVMYRASFLQHKDWQTLAGLTKENTIGIDLAGVVITVGNSVHNIRPGDQVVAVVPGGALKSVQDIDQRFVKRVPGGLRKCIPSAWIQAHYGLITRCAITSDQTVLILHGTSTTGQAAIQITQALGAKVYTTISGNDLQVQRRELSRHFNLDADRIYNSDDSDWCSRMLRSNDQVKMDIVYNPGPRNLCDVKLVLKATGTSIRHADSLVPETCRPYEDPPLSSIIRLDLALLLENEPALVGDTFIRVVDFVQEHYGTIHPVLFTRACAVDSLSHGFAALRDNGTCGGTLVTADTSSMVLLPPSCQNSRLRDALDDGTYVLAGGLGGLGRGVARRLATEGAKNIVFLSRSAPSSIEAIECIKILRDMGVKVLHIMVDICDAGAVKNAYASIVSSGMAPISGVVQAAGLLQVSGVRCPSVRHDINNLIQDSLYDKMSYEDWMKVMRPKALGSSNLVQYFGRPADPAKPPWFIFLSSSAGIIGNRGQANYAAANVYLDALARSGKIMGRAYALDIGPILAAGMATDSDETLKRLRASGFYGIRLDDFLKVFERAVVGEILPDVLMPSQVVLGVGTGGLMLQNKSADPFWARTALYSYLKLLDMPPPDLSVIGSATANSLKFKLGACEDLAEATALVCHGLKKEVSSQAAVGADKMDESKPLKDYGVDSLTAVQVRAWALDKVGVSLSVFNIMSNKTILELAEEMARTATGLGKDGE</sequence>
<dbReference type="InterPro" id="IPR009081">
    <property type="entry name" value="PP-bd_ACP"/>
</dbReference>
<evidence type="ECO:0000256" key="5">
    <source>
        <dbReference type="ARBA" id="ARBA00023268"/>
    </source>
</evidence>
<dbReference type="InterPro" id="IPR014030">
    <property type="entry name" value="Ketoacyl_synth_N"/>
</dbReference>
<evidence type="ECO:0000256" key="3">
    <source>
        <dbReference type="ARBA" id="ARBA00022679"/>
    </source>
</evidence>
<feature type="domain" description="PKS/mFAS DH" evidence="9">
    <location>
        <begin position="976"/>
        <end position="1284"/>
    </location>
</feature>
<dbReference type="InterPro" id="IPR032821">
    <property type="entry name" value="PKS_assoc"/>
</dbReference>
<organism evidence="10 11">
    <name type="scientific">Verticillium longisporum</name>
    <name type="common">Verticillium dahliae var. longisporum</name>
    <dbReference type="NCBI Taxonomy" id="100787"/>
    <lineage>
        <taxon>Eukaryota</taxon>
        <taxon>Fungi</taxon>
        <taxon>Dikarya</taxon>
        <taxon>Ascomycota</taxon>
        <taxon>Pezizomycotina</taxon>
        <taxon>Sordariomycetes</taxon>
        <taxon>Hypocreomycetidae</taxon>
        <taxon>Glomerellales</taxon>
        <taxon>Plectosphaerellaceae</taxon>
        <taxon>Verticillium</taxon>
    </lineage>
</organism>
<evidence type="ECO:0000256" key="6">
    <source>
        <dbReference type="PROSITE-ProRule" id="PRU01363"/>
    </source>
</evidence>
<dbReference type="InterPro" id="IPR036291">
    <property type="entry name" value="NAD(P)-bd_dom_sf"/>
</dbReference>
<dbReference type="InterPro" id="IPR049551">
    <property type="entry name" value="PKS_DH_C"/>
</dbReference>
<dbReference type="InterPro" id="IPR049552">
    <property type="entry name" value="PKS_DH_N"/>
</dbReference>
<evidence type="ECO:0000256" key="4">
    <source>
        <dbReference type="ARBA" id="ARBA00023002"/>
    </source>
</evidence>
<keyword evidence="2" id="KW-0597">Phosphoprotein</keyword>
<dbReference type="InterPro" id="IPR020807">
    <property type="entry name" value="PKS_DH"/>
</dbReference>
<dbReference type="EMBL" id="CVQI01020779">
    <property type="protein sequence ID" value="CRK28084.1"/>
    <property type="molecule type" value="Genomic_DNA"/>
</dbReference>
<evidence type="ECO:0000313" key="10">
    <source>
        <dbReference type="EMBL" id="CRK28084.1"/>
    </source>
</evidence>
<dbReference type="SUPFAM" id="SSF52151">
    <property type="entry name" value="FabD/lysophospholipase-like"/>
    <property type="match status" value="1"/>
</dbReference>
<dbReference type="InterPro" id="IPR020841">
    <property type="entry name" value="PKS_Beta-ketoAc_synthase_dom"/>
</dbReference>
<dbReference type="Gene3D" id="3.10.129.110">
    <property type="entry name" value="Polyketide synthase dehydratase"/>
    <property type="match status" value="1"/>
</dbReference>
<dbReference type="Gene3D" id="3.40.50.720">
    <property type="entry name" value="NAD(P)-binding Rossmann-like Domain"/>
    <property type="match status" value="2"/>
</dbReference>
<dbReference type="SMART" id="SM00822">
    <property type="entry name" value="PKS_KR"/>
    <property type="match status" value="1"/>
</dbReference>
<dbReference type="Pfam" id="PF00109">
    <property type="entry name" value="ketoacyl-synt"/>
    <property type="match status" value="1"/>
</dbReference>
<name>A0A0G4M1D0_VERLO</name>
<dbReference type="SMART" id="SM00825">
    <property type="entry name" value="PKS_KS"/>
    <property type="match status" value="1"/>
</dbReference>
<dbReference type="Pfam" id="PF00550">
    <property type="entry name" value="PP-binding"/>
    <property type="match status" value="1"/>
</dbReference>
<dbReference type="InterPro" id="IPR036736">
    <property type="entry name" value="ACP-like_sf"/>
</dbReference>
<feature type="active site" description="Proton donor; for dehydratase activity" evidence="6">
    <location>
        <position position="1202"/>
    </location>
</feature>
<evidence type="ECO:0000259" key="8">
    <source>
        <dbReference type="PROSITE" id="PS52004"/>
    </source>
</evidence>
<protein>
    <submittedName>
        <fullName evidence="10">Uncharacterized protein</fullName>
    </submittedName>
</protein>
<keyword evidence="5" id="KW-0511">Multifunctional enzyme</keyword>
<dbReference type="Gene3D" id="3.90.180.10">
    <property type="entry name" value="Medium-chain alcohol dehydrogenases, catalytic domain"/>
    <property type="match status" value="1"/>
</dbReference>
<evidence type="ECO:0000256" key="1">
    <source>
        <dbReference type="ARBA" id="ARBA00022450"/>
    </source>
</evidence>
<feature type="region of interest" description="N-terminal hotdog fold" evidence="6">
    <location>
        <begin position="976"/>
        <end position="1112"/>
    </location>
</feature>
<dbReference type="InterPro" id="IPR013968">
    <property type="entry name" value="PKS_KR"/>
</dbReference>
<dbReference type="Pfam" id="PF08659">
    <property type="entry name" value="KR"/>
    <property type="match status" value="2"/>
</dbReference>
<dbReference type="CDD" id="cd00833">
    <property type="entry name" value="PKS"/>
    <property type="match status" value="1"/>
</dbReference>
<dbReference type="SMART" id="SM00823">
    <property type="entry name" value="PKS_PP"/>
    <property type="match status" value="1"/>
</dbReference>
<dbReference type="InterPro" id="IPR020806">
    <property type="entry name" value="PKS_PP-bd"/>
</dbReference>
<dbReference type="PROSITE" id="PS50075">
    <property type="entry name" value="CARRIER"/>
    <property type="match status" value="1"/>
</dbReference>
<evidence type="ECO:0000256" key="2">
    <source>
        <dbReference type="ARBA" id="ARBA00022553"/>
    </source>
</evidence>
<dbReference type="InterPro" id="IPR014031">
    <property type="entry name" value="Ketoacyl_synth_C"/>
</dbReference>
<dbReference type="InterPro" id="IPR057326">
    <property type="entry name" value="KR_dom"/>
</dbReference>
<dbReference type="SMART" id="SM00829">
    <property type="entry name" value="PKS_ER"/>
    <property type="match status" value="1"/>
</dbReference>
<dbReference type="InterPro" id="IPR042104">
    <property type="entry name" value="PKS_dehydratase_sf"/>
</dbReference>
<dbReference type="PANTHER" id="PTHR43775">
    <property type="entry name" value="FATTY ACID SYNTHASE"/>
    <property type="match status" value="1"/>
</dbReference>
<dbReference type="InterPro" id="IPR016039">
    <property type="entry name" value="Thiolase-like"/>
</dbReference>
<dbReference type="GO" id="GO:0004312">
    <property type="term" value="F:fatty acid synthase activity"/>
    <property type="evidence" value="ECO:0007669"/>
    <property type="project" value="TreeGrafter"/>
</dbReference>
<dbReference type="InterPro" id="IPR013154">
    <property type="entry name" value="ADH-like_N"/>
</dbReference>
<dbReference type="InterPro" id="IPR049900">
    <property type="entry name" value="PKS_mFAS_DH"/>
</dbReference>
<keyword evidence="4" id="KW-0560">Oxidoreductase</keyword>
<dbReference type="Pfam" id="PF21089">
    <property type="entry name" value="PKS_DH_N"/>
    <property type="match status" value="1"/>
</dbReference>
<proteinExistence type="predicted"/>
<dbReference type="Pfam" id="PF23114">
    <property type="entry name" value="NAD-bd_HRPKS_sdrA"/>
    <property type="match status" value="1"/>
</dbReference>
<feature type="domain" description="Ketosynthase family 3 (KS3)" evidence="8">
    <location>
        <begin position="44"/>
        <end position="465"/>
    </location>
</feature>
<keyword evidence="3" id="KW-0808">Transferase</keyword>
<dbReference type="Gene3D" id="3.30.70.3290">
    <property type="match status" value="1"/>
</dbReference>
<dbReference type="InterPro" id="IPR001227">
    <property type="entry name" value="Ac_transferase_dom_sf"/>
</dbReference>
<dbReference type="SMART" id="SM00826">
    <property type="entry name" value="PKS_DH"/>
    <property type="match status" value="1"/>
</dbReference>
<dbReference type="SMART" id="SM00827">
    <property type="entry name" value="PKS_AT"/>
    <property type="match status" value="1"/>
</dbReference>
<dbReference type="InterPro" id="IPR020843">
    <property type="entry name" value="ER"/>
</dbReference>
<dbReference type="SUPFAM" id="SSF51735">
    <property type="entry name" value="NAD(P)-binding Rossmann-fold domains"/>
    <property type="match status" value="2"/>
</dbReference>
<dbReference type="Pfam" id="PF16197">
    <property type="entry name" value="KAsynt_C_assoc"/>
    <property type="match status" value="1"/>
</dbReference>
<dbReference type="PROSITE" id="PS00012">
    <property type="entry name" value="PHOSPHOPANTETHEINE"/>
    <property type="match status" value="1"/>
</dbReference>
<feature type="region of interest" description="C-terminal hotdog fold" evidence="6">
    <location>
        <begin position="1137"/>
        <end position="1284"/>
    </location>
</feature>
<dbReference type="InterPro" id="IPR006162">
    <property type="entry name" value="Ppantetheine_attach_site"/>
</dbReference>
<dbReference type="InterPro" id="IPR014043">
    <property type="entry name" value="Acyl_transferase_dom"/>
</dbReference>
<feature type="active site" description="Proton acceptor; for dehydratase activity" evidence="6">
    <location>
        <position position="1008"/>
    </location>
</feature>